<dbReference type="AlphaFoldDB" id="A0A5J4FXM2"/>
<keyword evidence="3" id="KW-1185">Reference proteome</keyword>
<dbReference type="RefSeq" id="WP_151893848.1">
    <property type="nucleotide sequence ID" value="NZ_BKCF01000002.1"/>
</dbReference>
<proteinExistence type="predicted"/>
<organism evidence="2 3">
    <name type="scientific">Patiriisocius marinistellae</name>
    <dbReference type="NCBI Taxonomy" id="2494560"/>
    <lineage>
        <taxon>Bacteria</taxon>
        <taxon>Pseudomonadati</taxon>
        <taxon>Bacteroidota</taxon>
        <taxon>Flavobacteriia</taxon>
        <taxon>Flavobacteriales</taxon>
        <taxon>Flavobacteriaceae</taxon>
        <taxon>Patiriisocius</taxon>
    </lineage>
</organism>
<accession>A0A5J4FXM2</accession>
<evidence type="ECO:0008006" key="4">
    <source>
        <dbReference type="Google" id="ProtNLM"/>
    </source>
</evidence>
<dbReference type="OrthoDB" id="1150971at2"/>
<reference evidence="2 3" key="1">
    <citation type="submission" date="2019-08" db="EMBL/GenBank/DDBJ databases">
        <title>Ulvibacter marinistellae sp. nov., isolated from a starfish, Patiria pectinifera.</title>
        <authorList>
            <person name="Kawano K."/>
            <person name="Ushijima N."/>
            <person name="Kihara M."/>
            <person name="Itoh H."/>
        </authorList>
    </citation>
    <scope>NUCLEOTIDE SEQUENCE [LARGE SCALE GENOMIC DNA]</scope>
    <source>
        <strain evidence="2 3">KK4</strain>
    </source>
</reference>
<evidence type="ECO:0000256" key="1">
    <source>
        <dbReference type="SAM" id="MobiDB-lite"/>
    </source>
</evidence>
<sequence length="209" mass="23214">MKTIIYITLLFVGFATQAQSKYEMGMQNALELWRADKPQEAANLFERIGAAEPTEWLPPFYTSQINVFKAFNEKDKAKITATLNKAQEFLNLAKTNGGGSNPEVMILEAQYYTAWIAFDGQQYGMQYAGKVAELYKKAAAISPDNPRVVMGKAEWDMGSAAYFGGDASIYCKDIKRAIELYKTEVPESSIHPSGGEEHAQDVLARNCGK</sequence>
<evidence type="ECO:0000313" key="2">
    <source>
        <dbReference type="EMBL" id="GEQ85904.1"/>
    </source>
</evidence>
<protein>
    <recommendedName>
        <fullName evidence="4">Tetratricopeptide repeat protein</fullName>
    </recommendedName>
</protein>
<dbReference type="EMBL" id="BKCF01000002">
    <property type="protein sequence ID" value="GEQ85904.1"/>
    <property type="molecule type" value="Genomic_DNA"/>
</dbReference>
<gene>
    <name evidence="2" type="ORF">ULMS_14120</name>
</gene>
<comment type="caution">
    <text evidence="2">The sequence shown here is derived from an EMBL/GenBank/DDBJ whole genome shotgun (WGS) entry which is preliminary data.</text>
</comment>
<feature type="region of interest" description="Disordered" evidence="1">
    <location>
        <begin position="187"/>
        <end position="209"/>
    </location>
</feature>
<name>A0A5J4FXM2_9FLAO</name>
<dbReference type="Proteomes" id="UP000326994">
    <property type="component" value="Unassembled WGS sequence"/>
</dbReference>
<evidence type="ECO:0000313" key="3">
    <source>
        <dbReference type="Proteomes" id="UP000326994"/>
    </source>
</evidence>